<evidence type="ECO:0000313" key="3">
    <source>
        <dbReference type="EMBL" id="TYK96254.1"/>
    </source>
</evidence>
<dbReference type="GO" id="GO:0009249">
    <property type="term" value="P:protein lipoylation"/>
    <property type="evidence" value="ECO:0007669"/>
    <property type="project" value="InterPro"/>
</dbReference>
<dbReference type="PANTHER" id="PTHR12561">
    <property type="entry name" value="LIPOATE-PROTEIN LIGASE"/>
    <property type="match status" value="1"/>
</dbReference>
<gene>
    <name evidence="3" type="ORF">E0F66_11110</name>
</gene>
<name>A0A5S4THH3_STRPY</name>
<comment type="pathway">
    <text evidence="1">Protein modification; protein lipoylation via exogenous pathway; protein N(6)-(lipoyl)lysine from lipoate: step 2/2.</text>
</comment>
<dbReference type="PROSITE" id="PS51733">
    <property type="entry name" value="BPL_LPL_CATALYTIC"/>
    <property type="match status" value="1"/>
</dbReference>
<dbReference type="InterPro" id="IPR004562">
    <property type="entry name" value="LipoylTrfase_LipoateP_Ligase"/>
</dbReference>
<dbReference type="AlphaFoldDB" id="A0A5S4THH3"/>
<dbReference type="UniPathway" id="UPA00537">
    <property type="reaction ID" value="UER00595"/>
</dbReference>
<dbReference type="GO" id="GO:0005737">
    <property type="term" value="C:cytoplasm"/>
    <property type="evidence" value="ECO:0007669"/>
    <property type="project" value="TreeGrafter"/>
</dbReference>
<proteinExistence type="predicted"/>
<dbReference type="Pfam" id="PF21948">
    <property type="entry name" value="LplA-B_cat"/>
    <property type="match status" value="1"/>
</dbReference>
<sequence>AFKHLLDEDQIFLLWINKPSIIVGRHQNTIEEINRDYVRENGIEVVRRISGGGAVYHDLNNLNYTIISKEDENKAFDFKSFSTPVINTLAQLGVKAEFTGRNDLEIDGKKFCGNAQAYINGRIMHHGCLLFDVDLSVLANALKVSKDKFESKGV</sequence>
<evidence type="ECO:0000313" key="4">
    <source>
        <dbReference type="Proteomes" id="UP000324058"/>
    </source>
</evidence>
<dbReference type="InterPro" id="IPR045864">
    <property type="entry name" value="aa-tRNA-synth_II/BPL/LPL"/>
</dbReference>
<dbReference type="GO" id="GO:0017118">
    <property type="term" value="F:lipoyltransferase activity"/>
    <property type="evidence" value="ECO:0007669"/>
    <property type="project" value="TreeGrafter"/>
</dbReference>
<dbReference type="OrthoDB" id="9788148at2"/>
<dbReference type="RefSeq" id="WP_148842585.1">
    <property type="nucleotide sequence ID" value="NZ_SJLL01000239.1"/>
</dbReference>
<keyword evidence="3" id="KW-0436">Ligase</keyword>
<protein>
    <submittedName>
        <fullName evidence="3">Lipoate--protein ligase family protein</fullName>
    </submittedName>
</protein>
<dbReference type="Proteomes" id="UP000324058">
    <property type="component" value="Unassembled WGS sequence"/>
</dbReference>
<feature type="non-terminal residue" evidence="3">
    <location>
        <position position="154"/>
    </location>
</feature>
<dbReference type="EMBL" id="SJLL01000239">
    <property type="protein sequence ID" value="TYK96254.1"/>
    <property type="molecule type" value="Genomic_DNA"/>
</dbReference>
<organism evidence="3 4">
    <name type="scientific">Streptococcus pyogenes</name>
    <dbReference type="NCBI Taxonomy" id="1314"/>
    <lineage>
        <taxon>Bacteria</taxon>
        <taxon>Bacillati</taxon>
        <taxon>Bacillota</taxon>
        <taxon>Bacilli</taxon>
        <taxon>Lactobacillales</taxon>
        <taxon>Streptococcaceae</taxon>
        <taxon>Streptococcus</taxon>
    </lineage>
</organism>
<dbReference type="PANTHER" id="PTHR12561:SF3">
    <property type="entry name" value="LIPOYLTRANSFERASE 1, MITOCHONDRIAL"/>
    <property type="match status" value="1"/>
</dbReference>
<accession>A0A5S4THH3</accession>
<evidence type="ECO:0000256" key="1">
    <source>
        <dbReference type="ARBA" id="ARBA00005085"/>
    </source>
</evidence>
<comment type="caution">
    <text evidence="3">The sequence shown here is derived from an EMBL/GenBank/DDBJ whole genome shotgun (WGS) entry which is preliminary data.</text>
</comment>
<dbReference type="SUPFAM" id="SSF55681">
    <property type="entry name" value="Class II aaRS and biotin synthetases"/>
    <property type="match status" value="1"/>
</dbReference>
<evidence type="ECO:0000259" key="2">
    <source>
        <dbReference type="PROSITE" id="PS51733"/>
    </source>
</evidence>
<reference evidence="3 4" key="1">
    <citation type="submission" date="2019-02" db="EMBL/GenBank/DDBJ databases">
        <title>Novel genomic isolates of S. pyogenes and S. dysgalactiae subsp. equisimilis associated to necrotising fasciitis (NSTI).</title>
        <authorList>
            <person name="Barrantes I."/>
        </authorList>
    </citation>
    <scope>NUCLEOTIDE SEQUENCE [LARGE SCALE GENOMIC DNA]</scope>
    <source>
        <strain evidence="3 4">SPY2028</strain>
    </source>
</reference>
<feature type="non-terminal residue" evidence="3">
    <location>
        <position position="1"/>
    </location>
</feature>
<dbReference type="CDD" id="cd16443">
    <property type="entry name" value="LplA"/>
    <property type="match status" value="1"/>
</dbReference>
<dbReference type="GO" id="GO:0016979">
    <property type="term" value="F:lipoate-protein ligase activity"/>
    <property type="evidence" value="ECO:0007669"/>
    <property type="project" value="TreeGrafter"/>
</dbReference>
<dbReference type="Gene3D" id="3.30.930.10">
    <property type="entry name" value="Bira Bifunctional Protein, Domain 2"/>
    <property type="match status" value="1"/>
</dbReference>
<feature type="domain" description="BPL/LPL catalytic" evidence="2">
    <location>
        <begin position="6"/>
        <end position="154"/>
    </location>
</feature>
<dbReference type="InterPro" id="IPR004143">
    <property type="entry name" value="BPL_LPL_catalytic"/>
</dbReference>